<feature type="domain" description="NAD(P)-binding" evidence="1">
    <location>
        <begin position="8"/>
        <end position="175"/>
    </location>
</feature>
<dbReference type="AlphaFoldDB" id="A0A7D7L0G3"/>
<evidence type="ECO:0000313" key="3">
    <source>
        <dbReference type="Proteomes" id="UP000216825"/>
    </source>
</evidence>
<evidence type="ECO:0000313" key="2">
    <source>
        <dbReference type="EMBL" id="QMS57251.1"/>
    </source>
</evidence>
<dbReference type="Pfam" id="PF13460">
    <property type="entry name" value="NAD_binding_10"/>
    <property type="match status" value="1"/>
</dbReference>
<dbReference type="PANTHER" id="PTHR43355">
    <property type="entry name" value="FLAVIN REDUCTASE (NADPH)"/>
    <property type="match status" value="1"/>
</dbReference>
<dbReference type="KEGG" id="kvr:CIB50_0001983"/>
<gene>
    <name evidence="2" type="ORF">CIB50_0001983</name>
</gene>
<dbReference type="EMBL" id="CP059343">
    <property type="protein sequence ID" value="QMS57251.1"/>
    <property type="molecule type" value="Genomic_DNA"/>
</dbReference>
<keyword evidence="3" id="KW-1185">Reference proteome</keyword>
<dbReference type="Proteomes" id="UP000216825">
    <property type="component" value="Chromosome"/>
</dbReference>
<dbReference type="GO" id="GO:0016646">
    <property type="term" value="F:oxidoreductase activity, acting on the CH-NH group of donors, NAD or NADP as acceptor"/>
    <property type="evidence" value="ECO:0007669"/>
    <property type="project" value="TreeGrafter"/>
</dbReference>
<reference evidence="3" key="1">
    <citation type="submission" date="2017-08" db="EMBL/GenBank/DDBJ databases">
        <title>Draft Genome Sequence of Kocuria varians 80.</title>
        <authorList>
            <person name="Minaev M."/>
            <person name="Kurbakov K.A."/>
            <person name="Solodovnikova G.I."/>
            <person name="Kuznetsova O.A."/>
            <person name="Lisitsyn A.B."/>
        </authorList>
    </citation>
    <scope>NUCLEOTIDE SEQUENCE [LARGE SCALE GENOMIC DNA]</scope>
    <source>
        <strain evidence="3">80</strain>
    </source>
</reference>
<dbReference type="RefSeq" id="WP_055082024.1">
    <property type="nucleotide sequence ID" value="NZ_CP059343.1"/>
</dbReference>
<proteinExistence type="predicted"/>
<evidence type="ECO:0000259" key="1">
    <source>
        <dbReference type="Pfam" id="PF13460"/>
    </source>
</evidence>
<reference evidence="2 3" key="2">
    <citation type="submission" date="2020-07" db="EMBL/GenBank/DDBJ databases">
        <title>Genome of starter culture bacteria Kocuria salsicia reveals its technological properties and safety for usage in meat industry.</title>
        <authorList>
            <person name="Michael M."/>
            <person name="Konstantin K."/>
            <person name="Evgenii K."/>
            <person name="Galina S."/>
            <person name="Oksana K."/>
            <person name="Andrei L."/>
        </authorList>
    </citation>
    <scope>NUCLEOTIDE SEQUENCE [LARGE SCALE GENOMIC DNA]</scope>
    <source>
        <strain evidence="2 3">80</strain>
    </source>
</reference>
<accession>A0A7D7L0G3</accession>
<dbReference type="InterPro" id="IPR051606">
    <property type="entry name" value="Polyketide_Oxido-like"/>
</dbReference>
<sequence length="216" mass="22842">MTRIAVLGGTGYAGSSIAAAGARRGHRVTVWSRNAPEHPVAGVEYRTGDVADPAVVAAALEDTDVVLTALSPRGTLAGEGVMRAVEKGIAEQAMARGIRFGMVGGAGSMRVSEGGPKVYDAPDFNPEWRRDSVEIEAVMADLAATPESFDWFVISPAGEFGAWNPGERTGSYRTSSEVLLTDESGRSVISGADFGEAFLDEVERPAHHRERFGVAY</sequence>
<organism evidence="2 3">
    <name type="scientific">Kocuria varians</name>
    <name type="common">Micrococcus varians</name>
    <dbReference type="NCBI Taxonomy" id="1272"/>
    <lineage>
        <taxon>Bacteria</taxon>
        <taxon>Bacillati</taxon>
        <taxon>Actinomycetota</taxon>
        <taxon>Actinomycetes</taxon>
        <taxon>Micrococcales</taxon>
        <taxon>Micrococcaceae</taxon>
        <taxon>Kocuria</taxon>
    </lineage>
</organism>
<dbReference type="PANTHER" id="PTHR43355:SF2">
    <property type="entry name" value="FLAVIN REDUCTASE (NADPH)"/>
    <property type="match status" value="1"/>
</dbReference>
<dbReference type="InterPro" id="IPR036291">
    <property type="entry name" value="NAD(P)-bd_dom_sf"/>
</dbReference>
<protein>
    <recommendedName>
        <fullName evidence="1">NAD(P)-binding domain-containing protein</fullName>
    </recommendedName>
</protein>
<name>A0A7D7L0G3_KOCVA</name>
<dbReference type="InterPro" id="IPR016040">
    <property type="entry name" value="NAD(P)-bd_dom"/>
</dbReference>
<dbReference type="SUPFAM" id="SSF51735">
    <property type="entry name" value="NAD(P)-binding Rossmann-fold domains"/>
    <property type="match status" value="1"/>
</dbReference>
<dbReference type="Gene3D" id="3.40.50.720">
    <property type="entry name" value="NAD(P)-binding Rossmann-like Domain"/>
    <property type="match status" value="1"/>
</dbReference>